<proteinExistence type="predicted"/>
<name>A0A0P4R5J4_9ACTN</name>
<dbReference type="Proteomes" id="UP000048965">
    <property type="component" value="Unassembled WGS sequence"/>
</dbReference>
<sequence>MSEPLRAVVITESLNGGQLPKALRALESRRYPHLLDERTQVEIIELAVPAAQGAGVALALAGAVLPRLYYAHLIDSRQMLVAFPDTVVRIGRDNAAAVERAQSIGALFDIPAGQMRFAEMWDTDHPDAPAQPEAPSR</sequence>
<evidence type="ECO:0000313" key="2">
    <source>
        <dbReference type="Proteomes" id="UP000048965"/>
    </source>
</evidence>
<gene>
    <name evidence="1" type="ORF">TPA0598_03_08100</name>
</gene>
<accession>A0A0P4R5J4</accession>
<dbReference type="OrthoDB" id="4296878at2"/>
<dbReference type="AlphaFoldDB" id="A0A0P4R5J4"/>
<protein>
    <submittedName>
        <fullName evidence="1">Uncharacterized protein</fullName>
    </submittedName>
</protein>
<dbReference type="RefSeq" id="WP_042153580.1">
    <property type="nucleotide sequence ID" value="NZ_BBNO01000003.1"/>
</dbReference>
<dbReference type="EMBL" id="BBNO01000003">
    <property type="protein sequence ID" value="GAO08349.1"/>
    <property type="molecule type" value="Genomic_DNA"/>
</dbReference>
<reference evidence="2" key="1">
    <citation type="submission" date="2014-09" db="EMBL/GenBank/DDBJ databases">
        <title>Whole genome shotgun sequence of Streptomyces sp. NBRC 110027.</title>
        <authorList>
            <person name="Komaki H."/>
            <person name="Ichikawa N."/>
            <person name="Katano-Makiyama Y."/>
            <person name="Hosoyama A."/>
            <person name="Hashimoto M."/>
            <person name="Uohara A."/>
            <person name="Kitahashi Y."/>
            <person name="Ohji S."/>
            <person name="Kimura A."/>
            <person name="Yamazoe A."/>
            <person name="Igarashi Y."/>
            <person name="Fujita N."/>
        </authorList>
    </citation>
    <scope>NUCLEOTIDE SEQUENCE [LARGE SCALE GENOMIC DNA]</scope>
    <source>
        <strain evidence="2">NBRC 110027</strain>
    </source>
</reference>
<evidence type="ECO:0000313" key="1">
    <source>
        <dbReference type="EMBL" id="GAO08349.1"/>
    </source>
</evidence>
<organism evidence="1 2">
    <name type="scientific">Streptomyces lydicamycinicus</name>
    <dbReference type="NCBI Taxonomy" id="1546107"/>
    <lineage>
        <taxon>Bacteria</taxon>
        <taxon>Bacillati</taxon>
        <taxon>Actinomycetota</taxon>
        <taxon>Actinomycetes</taxon>
        <taxon>Kitasatosporales</taxon>
        <taxon>Streptomycetaceae</taxon>
        <taxon>Streptomyces</taxon>
    </lineage>
</organism>
<reference evidence="1 2" key="2">
    <citation type="journal article" date="2015" name="Stand. Genomic Sci.">
        <title>Draft genome sequence of marine-derived Streptomyces sp. TP-A0598, a producer of anti-MRSA antibiotic lydicamycins.</title>
        <authorList>
            <person name="Komaki H."/>
            <person name="Ichikawa N."/>
            <person name="Hosoyama A."/>
            <person name="Fujita N."/>
            <person name="Igarashi Y."/>
        </authorList>
    </citation>
    <scope>NUCLEOTIDE SEQUENCE [LARGE SCALE GENOMIC DNA]</scope>
    <source>
        <strain evidence="1 2">NBRC 110027</strain>
    </source>
</reference>
<keyword evidence="2" id="KW-1185">Reference proteome</keyword>
<comment type="caution">
    <text evidence="1">The sequence shown here is derived from an EMBL/GenBank/DDBJ whole genome shotgun (WGS) entry which is preliminary data.</text>
</comment>